<sequence length="288" mass="31169">MAAAAESLPLRSKTHHGLSQGYASDPAIPELFTSPPPIIDMLETHSSQLQQETMDECLPFLSGEEHAGKCNQHGVPRLDKQRHVKFLHKQLGRLPPQMAAADPSRPWFFYWCLAALTLLGEDVSSYRERLVQTVRPIQNSTGGFGGGFGQDSHLATTYATVLALMLVGGEEAYDVIDRRAMWKWLCSLKQADGGFQMVVGGEEDVRGAYCASVIISLLGIPLEMSPDSPAYAAGHKDLFSGLGEWVGRCQTYEGGVAAIPGIEAHGAYAFCALGCLSILDAPHRSIPK</sequence>
<evidence type="ECO:0000313" key="1">
    <source>
        <dbReference type="EMBL" id="KAJ3482024.1"/>
    </source>
</evidence>
<accession>A0ACC1QNP3</accession>
<evidence type="ECO:0000313" key="2">
    <source>
        <dbReference type="Proteomes" id="UP001148737"/>
    </source>
</evidence>
<comment type="caution">
    <text evidence="1">The sequence shown here is derived from an EMBL/GenBank/DDBJ whole genome shotgun (WGS) entry which is preliminary data.</text>
</comment>
<reference evidence="1" key="1">
    <citation type="submission" date="2022-07" db="EMBL/GenBank/DDBJ databases">
        <title>Genome Sequence of Lecanicillium saksenae.</title>
        <authorList>
            <person name="Buettner E."/>
        </authorList>
    </citation>
    <scope>NUCLEOTIDE SEQUENCE</scope>
    <source>
        <strain evidence="1">VT-O1</strain>
    </source>
</reference>
<gene>
    <name evidence="1" type="ORF">NLG97_g7677</name>
</gene>
<dbReference type="Proteomes" id="UP001148737">
    <property type="component" value="Unassembled WGS sequence"/>
</dbReference>
<proteinExistence type="predicted"/>
<protein>
    <submittedName>
        <fullName evidence="1">Uncharacterized protein</fullName>
    </submittedName>
</protein>
<dbReference type="EMBL" id="JANAKD010001210">
    <property type="protein sequence ID" value="KAJ3482024.1"/>
    <property type="molecule type" value="Genomic_DNA"/>
</dbReference>
<keyword evidence="2" id="KW-1185">Reference proteome</keyword>
<organism evidence="1 2">
    <name type="scientific">Lecanicillium saksenae</name>
    <dbReference type="NCBI Taxonomy" id="468837"/>
    <lineage>
        <taxon>Eukaryota</taxon>
        <taxon>Fungi</taxon>
        <taxon>Dikarya</taxon>
        <taxon>Ascomycota</taxon>
        <taxon>Pezizomycotina</taxon>
        <taxon>Sordariomycetes</taxon>
        <taxon>Hypocreomycetidae</taxon>
        <taxon>Hypocreales</taxon>
        <taxon>Cordycipitaceae</taxon>
        <taxon>Lecanicillium</taxon>
    </lineage>
</organism>
<name>A0ACC1QNP3_9HYPO</name>